<dbReference type="InterPro" id="IPR049483">
    <property type="entry name" value="FAF1_2-like_UAS"/>
</dbReference>
<feature type="region of interest" description="Disordered" evidence="2">
    <location>
        <begin position="835"/>
        <end position="957"/>
    </location>
</feature>
<sequence>MDSDLEEIDDEIFDNSDLRMDRPPFPDQCPSEIVGIESMYVCFGQRYDACPVFFASSLQTACKEAFSSAIITERRPVLIYVHHDHSDFSNIFCSTMFCSTVITEYLLENYIVWPWDITYDSNKNKLMEIWQEVFPSEGPVDFSKEKCPMLIGVMRFCEEENEELFINEYQLKTLLQNATITLEELKNELVIFKEECDRNERLRLRDIRVKTGFDSNVILQIAKYLSLNDAINTFSFDILPLLHRTQAKVQLVEPSDRLIKLILRKLNSSQVVSLRFNTEERLSNASSNLLSIFNQVMSISLINHHSIHELLFYKIPFLNITSLSLWYDYEIAFDAVRDMIIRLPERIKRFHLYSPGIFCVHYSPNQIYPASSIYFTLEYLLIDMSYFPFVSQNDCMQNYSSCLLMTIIDLHSSFSQVTDKSLFFTGNFSFSSVNRIYLFICGKSTIDSLMGPANKPKAGNKNVNQIGVNPVDLHQQTTATTTAGGGGTMAFSEGSTTTKANSGTKAGLASRSKFNIAPLVLEGVKLNKLQLNDMIKQQFKDLRISDIQLSRAGIFTIQASDVNSFNRLLNELTPLLATNSQDTCKIYVPRSIQRVKDTEKVAFVKNVDIEIPEGRIIEALKDVGLNAIDVVRLTNKDRTLPIRTIKIIFADVQNRNTFVHTGLQVDSMHFVAESANQTTKPVQCYMCLKYNHVAKYCKTKQQLCARCGGDHRVEQCTAASDVMKCSNCSGSHLATSNECLIYKQQEKRLLNLVNQYSSTSKPIQRAPALYNNNEFPSLPNNHQQQNEQLQKDFLEQIVNALSSKIETLIEATTNRLFKTLANKIKKIEKLAGIHSNKKDDDDDDDAYSFMDSSTEEESKVVQHLKNIQQQRQNQQTATATDTPATPTTTTTAKATTVKPKTTTAKATSLKPISNTNPSKKQKKKAVKAAKRSRSTDDSSLNTTINDKKDAKANINDD</sequence>
<organism evidence="4 5">
    <name type="scientific">Adineta steineri</name>
    <dbReference type="NCBI Taxonomy" id="433720"/>
    <lineage>
        <taxon>Eukaryota</taxon>
        <taxon>Metazoa</taxon>
        <taxon>Spiralia</taxon>
        <taxon>Gnathifera</taxon>
        <taxon>Rotifera</taxon>
        <taxon>Eurotatoria</taxon>
        <taxon>Bdelloidea</taxon>
        <taxon>Adinetida</taxon>
        <taxon>Adinetidae</taxon>
        <taxon>Adineta</taxon>
    </lineage>
</organism>
<dbReference type="AlphaFoldDB" id="A0A819B4S7"/>
<evidence type="ECO:0000259" key="3">
    <source>
        <dbReference type="SMART" id="SM00594"/>
    </source>
</evidence>
<dbReference type="InterPro" id="IPR006577">
    <property type="entry name" value="UAS"/>
</dbReference>
<evidence type="ECO:0000313" key="4">
    <source>
        <dbReference type="EMBL" id="CAF3794936.1"/>
    </source>
</evidence>
<feature type="compositionally biased region" description="Low complexity" evidence="2">
    <location>
        <begin position="868"/>
        <end position="907"/>
    </location>
</feature>
<keyword evidence="1" id="KW-0175">Coiled coil</keyword>
<evidence type="ECO:0000313" key="5">
    <source>
        <dbReference type="Proteomes" id="UP000663881"/>
    </source>
</evidence>
<dbReference type="SMART" id="SM00594">
    <property type="entry name" value="UAS"/>
    <property type="match status" value="1"/>
</dbReference>
<feature type="compositionally biased region" description="Basic residues" evidence="2">
    <location>
        <begin position="919"/>
        <end position="932"/>
    </location>
</feature>
<dbReference type="EMBL" id="CAJOAY010001111">
    <property type="protein sequence ID" value="CAF3794936.1"/>
    <property type="molecule type" value="Genomic_DNA"/>
</dbReference>
<feature type="coiled-coil region" evidence="1">
    <location>
        <begin position="168"/>
        <end position="202"/>
    </location>
</feature>
<dbReference type="Proteomes" id="UP000663881">
    <property type="component" value="Unassembled WGS sequence"/>
</dbReference>
<protein>
    <recommendedName>
        <fullName evidence="3">UAS domain-containing protein</fullName>
    </recommendedName>
</protein>
<dbReference type="Gene3D" id="3.40.30.10">
    <property type="entry name" value="Glutaredoxin"/>
    <property type="match status" value="1"/>
</dbReference>
<proteinExistence type="predicted"/>
<comment type="caution">
    <text evidence="4">The sequence shown here is derived from an EMBL/GenBank/DDBJ whole genome shotgun (WGS) entry which is preliminary data.</text>
</comment>
<gene>
    <name evidence="4" type="ORF">OKA104_LOCUS18134</name>
</gene>
<name>A0A819B4S7_9BILA</name>
<reference evidence="4" key="1">
    <citation type="submission" date="2021-02" db="EMBL/GenBank/DDBJ databases">
        <authorList>
            <person name="Nowell W R."/>
        </authorList>
    </citation>
    <scope>NUCLEOTIDE SEQUENCE</scope>
</reference>
<accession>A0A819B4S7</accession>
<feature type="domain" description="UAS" evidence="3">
    <location>
        <begin position="38"/>
        <end position="170"/>
    </location>
</feature>
<evidence type="ECO:0000256" key="1">
    <source>
        <dbReference type="SAM" id="Coils"/>
    </source>
</evidence>
<dbReference type="Pfam" id="PF21021">
    <property type="entry name" value="FAF1"/>
    <property type="match status" value="1"/>
</dbReference>
<evidence type="ECO:0000256" key="2">
    <source>
        <dbReference type="SAM" id="MobiDB-lite"/>
    </source>
</evidence>